<keyword evidence="3" id="KW-1133">Transmembrane helix</keyword>
<keyword evidence="7" id="KW-1185">Reference proteome</keyword>
<keyword evidence="2" id="KW-0812">Transmembrane</keyword>
<keyword evidence="4" id="KW-0472">Membrane</keyword>
<feature type="compositionally biased region" description="Gly residues" evidence="5">
    <location>
        <begin position="18"/>
        <end position="29"/>
    </location>
</feature>
<sequence length="322" mass="33475">MRFNPKARLDTSRTRDVGGSGGGGGLSGGLGGGSLPIPGGKAGGGIGTIVVLLVLFLVGQCTGIGPQLGGSGGSLDTSAFTGGSAQGAGLDGQSFDYSQCQTGDDANDNENCALVAVENSLTDYWSQQPQMASRFQPEKAIEVFHGSVQTDGCGSATTDVGPFYCPGDSTIYLDTAFYDTVFKQLGGQDTTFVRAYVIAHEYGHHIQNLLGTMSRVKTQQGATSDSVRLELQADCYAGMWAAHAEGDGFVEDITDQDVSEGISAAHDVGDDYIQNKMGGGSNPESWTHGSSAEREAWFKAGMNAGDDMNACDTFSARDLTNP</sequence>
<dbReference type="InterPro" id="IPR007343">
    <property type="entry name" value="Uncharacterised_pept_Zn_put"/>
</dbReference>
<dbReference type="PANTHER" id="PTHR30168:SF0">
    <property type="entry name" value="INNER MEMBRANE PROTEIN"/>
    <property type="match status" value="1"/>
</dbReference>
<name>A0ABV3T0X9_9ACTN</name>
<protein>
    <submittedName>
        <fullName evidence="6">Neutral zinc metallopeptidase</fullName>
    </submittedName>
</protein>
<dbReference type="PANTHER" id="PTHR30168">
    <property type="entry name" value="PUTATIVE MEMBRANE PROTEIN YPFJ"/>
    <property type="match status" value="1"/>
</dbReference>
<dbReference type="RefSeq" id="WP_367994829.1">
    <property type="nucleotide sequence ID" value="NZ_JBFPJR010000028.1"/>
</dbReference>
<dbReference type="Proteomes" id="UP001556631">
    <property type="component" value="Unassembled WGS sequence"/>
</dbReference>
<evidence type="ECO:0000313" key="6">
    <source>
        <dbReference type="EMBL" id="MEX0428859.1"/>
    </source>
</evidence>
<feature type="region of interest" description="Disordered" evidence="5">
    <location>
        <begin position="1"/>
        <end position="29"/>
    </location>
</feature>
<evidence type="ECO:0000256" key="4">
    <source>
        <dbReference type="ARBA" id="ARBA00023136"/>
    </source>
</evidence>
<dbReference type="Pfam" id="PF04228">
    <property type="entry name" value="Zn_peptidase"/>
    <property type="match status" value="1"/>
</dbReference>
<comment type="subcellular location">
    <subcellularLocation>
        <location evidence="1">Membrane</location>
        <topology evidence="1">Single-pass membrane protein</topology>
    </subcellularLocation>
</comment>
<evidence type="ECO:0000256" key="2">
    <source>
        <dbReference type="ARBA" id="ARBA00022692"/>
    </source>
</evidence>
<organism evidence="6 7">
    <name type="scientific">Nocardioides eburneus</name>
    <dbReference type="NCBI Taxonomy" id="3231482"/>
    <lineage>
        <taxon>Bacteria</taxon>
        <taxon>Bacillati</taxon>
        <taxon>Actinomycetota</taxon>
        <taxon>Actinomycetes</taxon>
        <taxon>Propionibacteriales</taxon>
        <taxon>Nocardioidaceae</taxon>
        <taxon>Nocardioides</taxon>
    </lineage>
</organism>
<dbReference type="SUPFAM" id="SSF55486">
    <property type="entry name" value="Metalloproteases ('zincins'), catalytic domain"/>
    <property type="match status" value="1"/>
</dbReference>
<feature type="compositionally biased region" description="Basic and acidic residues" evidence="5">
    <location>
        <begin position="7"/>
        <end position="16"/>
    </location>
</feature>
<reference evidence="6 7" key="1">
    <citation type="submission" date="2024-07" db="EMBL/GenBank/DDBJ databases">
        <authorList>
            <person name="Lee S."/>
            <person name="Kang M."/>
        </authorList>
    </citation>
    <scope>NUCLEOTIDE SEQUENCE [LARGE SCALE GENOMIC DNA]</scope>
    <source>
        <strain evidence="6 7">DS6</strain>
    </source>
</reference>
<gene>
    <name evidence="6" type="ORF">AB3X52_14625</name>
</gene>
<proteinExistence type="predicted"/>
<evidence type="ECO:0000256" key="1">
    <source>
        <dbReference type="ARBA" id="ARBA00004167"/>
    </source>
</evidence>
<dbReference type="EMBL" id="JBFPJR010000028">
    <property type="protein sequence ID" value="MEX0428859.1"/>
    <property type="molecule type" value="Genomic_DNA"/>
</dbReference>
<evidence type="ECO:0000313" key="7">
    <source>
        <dbReference type="Proteomes" id="UP001556631"/>
    </source>
</evidence>
<accession>A0ABV3T0X9</accession>
<comment type="caution">
    <text evidence="6">The sequence shown here is derived from an EMBL/GenBank/DDBJ whole genome shotgun (WGS) entry which is preliminary data.</text>
</comment>
<evidence type="ECO:0000256" key="3">
    <source>
        <dbReference type="ARBA" id="ARBA00022989"/>
    </source>
</evidence>
<evidence type="ECO:0000256" key="5">
    <source>
        <dbReference type="SAM" id="MobiDB-lite"/>
    </source>
</evidence>